<sequence>MTRPPRALRTLLIAPLLLATTLAAAPAQADGLALPVQCELGEETVLAWDDVAYDLRGTCGVVRITADDATVTMPSATRLVVEGAGNAVIAKPLADLEVLGAGTTVTTPSVQNLTASGTGSSIEVAGLVEHAELTGTSTVLSADTINVLRLRGSDTVTARKAFRTRITGSDNVLRLTRSDRLVLTGDRNAVTVARGRTTLRDRGEDNVLDLRPRRRR</sequence>
<reference evidence="1" key="1">
    <citation type="submission" date="2020-05" db="EMBL/GenBank/DDBJ databases">
        <authorList>
            <person name="Chiriac C."/>
            <person name="Salcher M."/>
            <person name="Ghai R."/>
            <person name="Kavagutti S V."/>
        </authorList>
    </citation>
    <scope>NUCLEOTIDE SEQUENCE</scope>
</reference>
<name>A0A6J7JQZ1_9ZZZZ</name>
<proteinExistence type="predicted"/>
<dbReference type="AlphaFoldDB" id="A0A6J7JQZ1"/>
<gene>
    <name evidence="1" type="ORF">UFOPK3662_02230</name>
</gene>
<protein>
    <submittedName>
        <fullName evidence="1">Unannotated protein</fullName>
    </submittedName>
</protein>
<organism evidence="1">
    <name type="scientific">freshwater metagenome</name>
    <dbReference type="NCBI Taxonomy" id="449393"/>
    <lineage>
        <taxon>unclassified sequences</taxon>
        <taxon>metagenomes</taxon>
        <taxon>ecological metagenomes</taxon>
    </lineage>
</organism>
<dbReference type="EMBL" id="CAFBMW010000018">
    <property type="protein sequence ID" value="CAB4946040.1"/>
    <property type="molecule type" value="Genomic_DNA"/>
</dbReference>
<evidence type="ECO:0000313" key="1">
    <source>
        <dbReference type="EMBL" id="CAB4946040.1"/>
    </source>
</evidence>
<accession>A0A6J7JQZ1</accession>